<dbReference type="InterPro" id="IPR009057">
    <property type="entry name" value="Homeodomain-like_sf"/>
</dbReference>
<dbReference type="Gene3D" id="1.10.357.10">
    <property type="entry name" value="Tetracycline Repressor, domain 2"/>
    <property type="match status" value="1"/>
</dbReference>
<name>A0ABU0Z2Y7_9MICO</name>
<evidence type="ECO:0000256" key="1">
    <source>
        <dbReference type="ARBA" id="ARBA00023125"/>
    </source>
</evidence>
<gene>
    <name evidence="5" type="ORF">Q9R08_13260</name>
</gene>
<dbReference type="PROSITE" id="PS50977">
    <property type="entry name" value="HTH_TETR_2"/>
    <property type="match status" value="1"/>
</dbReference>
<keyword evidence="6" id="KW-1185">Reference proteome</keyword>
<feature type="region of interest" description="Disordered" evidence="3">
    <location>
        <begin position="1"/>
        <end position="22"/>
    </location>
</feature>
<dbReference type="EMBL" id="JAVFWO010000004">
    <property type="protein sequence ID" value="MDQ7878953.1"/>
    <property type="molecule type" value="Genomic_DNA"/>
</dbReference>
<keyword evidence="1 2" id="KW-0238">DNA-binding</keyword>
<dbReference type="PANTHER" id="PTHR30055:SF235">
    <property type="entry name" value="TRANSCRIPTIONAL REGULATORY PROTEIN"/>
    <property type="match status" value="1"/>
</dbReference>
<proteinExistence type="predicted"/>
<evidence type="ECO:0000256" key="2">
    <source>
        <dbReference type="PROSITE-ProRule" id="PRU00335"/>
    </source>
</evidence>
<comment type="caution">
    <text evidence="5">The sequence shown here is derived from an EMBL/GenBank/DDBJ whole genome shotgun (WGS) entry which is preliminary data.</text>
</comment>
<evidence type="ECO:0000259" key="4">
    <source>
        <dbReference type="PROSITE" id="PS50977"/>
    </source>
</evidence>
<evidence type="ECO:0000256" key="3">
    <source>
        <dbReference type="SAM" id="MobiDB-lite"/>
    </source>
</evidence>
<dbReference type="RefSeq" id="WP_308868553.1">
    <property type="nucleotide sequence ID" value="NZ_JAVFWO010000004.1"/>
</dbReference>
<dbReference type="InterPro" id="IPR041678">
    <property type="entry name" value="TetR_C_16"/>
</dbReference>
<dbReference type="SUPFAM" id="SSF46689">
    <property type="entry name" value="Homeodomain-like"/>
    <property type="match status" value="1"/>
</dbReference>
<evidence type="ECO:0000313" key="6">
    <source>
        <dbReference type="Proteomes" id="UP001235133"/>
    </source>
</evidence>
<dbReference type="PRINTS" id="PR00455">
    <property type="entry name" value="HTHTETR"/>
</dbReference>
<dbReference type="Pfam" id="PF17920">
    <property type="entry name" value="TetR_C_16"/>
    <property type="match status" value="1"/>
</dbReference>
<dbReference type="Gene3D" id="1.10.10.60">
    <property type="entry name" value="Homeodomain-like"/>
    <property type="match status" value="1"/>
</dbReference>
<dbReference type="InterPro" id="IPR036271">
    <property type="entry name" value="Tet_transcr_reg_TetR-rel_C_sf"/>
</dbReference>
<feature type="domain" description="HTH tetR-type" evidence="4">
    <location>
        <begin position="21"/>
        <end position="81"/>
    </location>
</feature>
<dbReference type="SUPFAM" id="SSF48498">
    <property type="entry name" value="Tetracyclin repressor-like, C-terminal domain"/>
    <property type="match status" value="1"/>
</dbReference>
<sequence>MVEYVVPAPKRRRGRPRAGQSDARERILTAAMDEFGELGYDGATMRGIAGRAGVDAALVHHYFGTKADLFGETVGAPMRPDLAIIEILAGPRDEVGNRIVRYLLETWEDADVRRRGVALLRTTIGNKLTTPLLAGFISRELLARIVRALDVQDAELRAALVASQVAGLLIARYVLRLPALGEASVDELVRRVGPTVQGYLYGS</sequence>
<dbReference type="InterPro" id="IPR001647">
    <property type="entry name" value="HTH_TetR"/>
</dbReference>
<evidence type="ECO:0000313" key="5">
    <source>
        <dbReference type="EMBL" id="MDQ7878953.1"/>
    </source>
</evidence>
<dbReference type="Pfam" id="PF00440">
    <property type="entry name" value="TetR_N"/>
    <property type="match status" value="1"/>
</dbReference>
<feature type="DNA-binding region" description="H-T-H motif" evidence="2">
    <location>
        <begin position="44"/>
        <end position="63"/>
    </location>
</feature>
<dbReference type="Proteomes" id="UP001235133">
    <property type="component" value="Unassembled WGS sequence"/>
</dbReference>
<organism evidence="5 6">
    <name type="scientific">Microbacterium psychrotolerans</name>
    <dbReference type="NCBI Taxonomy" id="3068321"/>
    <lineage>
        <taxon>Bacteria</taxon>
        <taxon>Bacillati</taxon>
        <taxon>Actinomycetota</taxon>
        <taxon>Actinomycetes</taxon>
        <taxon>Micrococcales</taxon>
        <taxon>Microbacteriaceae</taxon>
        <taxon>Microbacterium</taxon>
    </lineage>
</organism>
<dbReference type="PANTHER" id="PTHR30055">
    <property type="entry name" value="HTH-TYPE TRANSCRIPTIONAL REGULATOR RUTR"/>
    <property type="match status" value="1"/>
</dbReference>
<protein>
    <submittedName>
        <fullName evidence="5">TetR family transcriptional regulator</fullName>
    </submittedName>
</protein>
<reference evidence="5 6" key="1">
    <citation type="submission" date="2023-08" db="EMBL/GenBank/DDBJ databases">
        <title>Microbacterium psychrotolerans sp. nov., a psychrotolerant bacterium isolated from soil in Heilongjiang Province, China.</title>
        <authorList>
            <person name="An P."/>
            <person name="Zhao D."/>
            <person name="Xiang H."/>
        </authorList>
    </citation>
    <scope>NUCLEOTIDE SEQUENCE [LARGE SCALE GENOMIC DNA]</scope>
    <source>
        <strain evidence="5 6">QXD-8</strain>
    </source>
</reference>
<accession>A0ABU0Z2Y7</accession>
<dbReference type="InterPro" id="IPR050109">
    <property type="entry name" value="HTH-type_TetR-like_transc_reg"/>
</dbReference>